<name>A0AAD7MP71_9AGAR</name>
<evidence type="ECO:0000313" key="3">
    <source>
        <dbReference type="Proteomes" id="UP001215598"/>
    </source>
</evidence>
<organism evidence="2 3">
    <name type="scientific">Mycena metata</name>
    <dbReference type="NCBI Taxonomy" id="1033252"/>
    <lineage>
        <taxon>Eukaryota</taxon>
        <taxon>Fungi</taxon>
        <taxon>Dikarya</taxon>
        <taxon>Basidiomycota</taxon>
        <taxon>Agaricomycotina</taxon>
        <taxon>Agaricomycetes</taxon>
        <taxon>Agaricomycetidae</taxon>
        <taxon>Agaricales</taxon>
        <taxon>Marasmiineae</taxon>
        <taxon>Mycenaceae</taxon>
        <taxon>Mycena</taxon>
    </lineage>
</organism>
<feature type="region of interest" description="Disordered" evidence="1">
    <location>
        <begin position="111"/>
        <end position="156"/>
    </location>
</feature>
<proteinExistence type="predicted"/>
<comment type="caution">
    <text evidence="2">The sequence shown here is derived from an EMBL/GenBank/DDBJ whole genome shotgun (WGS) entry which is preliminary data.</text>
</comment>
<dbReference type="EMBL" id="JARKIB010000191">
    <property type="protein sequence ID" value="KAJ7725787.1"/>
    <property type="molecule type" value="Genomic_DNA"/>
</dbReference>
<protein>
    <submittedName>
        <fullName evidence="2">Uncharacterized protein</fullName>
    </submittedName>
</protein>
<dbReference type="AlphaFoldDB" id="A0AAD7MP71"/>
<dbReference type="Proteomes" id="UP001215598">
    <property type="component" value="Unassembled WGS sequence"/>
</dbReference>
<evidence type="ECO:0000256" key="1">
    <source>
        <dbReference type="SAM" id="MobiDB-lite"/>
    </source>
</evidence>
<accession>A0AAD7MP71</accession>
<keyword evidence="3" id="KW-1185">Reference proteome</keyword>
<evidence type="ECO:0000313" key="2">
    <source>
        <dbReference type="EMBL" id="KAJ7725787.1"/>
    </source>
</evidence>
<gene>
    <name evidence="2" type="ORF">B0H16DRAFT_1781606</name>
</gene>
<sequence length="377" mass="41306">MSPTTASIPPVEVGRRVSPYSGYVPWPNHFLDLSLPRARSAVQTSSFIDPGFILVPPTTLCSPTLSSPTMYGNEDYIQNPRLYFDDRSSDQDTGHDFYSQFQDGALSDPFAQYGRRQHHPDGTQGRLGLGPPPSIPRIPAGRSASLNPPPTTGRGYNPRAPSLQFPDRGIAANPQDLVAMLAGISLRQDQIFEETQQLKRDTGTLQARVTSFEQRPPPVVVAAQMSNPDPRLAAATQKKQVTRRGRKERGVQSVPAVSQLLELDASTPGHSTPLGATEPQRAGVYLGDRSLPPGALLAQTATQKFVSKMFRDVCGVGPKQEWPDPNLRRVNDITGEVYLTPRFNGLCKNIQAEYGFLLTEPARSSSQLMRSIYLTLN</sequence>
<reference evidence="2" key="1">
    <citation type="submission" date="2023-03" db="EMBL/GenBank/DDBJ databases">
        <title>Massive genome expansion in bonnet fungi (Mycena s.s.) driven by repeated elements and novel gene families across ecological guilds.</title>
        <authorList>
            <consortium name="Lawrence Berkeley National Laboratory"/>
            <person name="Harder C.B."/>
            <person name="Miyauchi S."/>
            <person name="Viragh M."/>
            <person name="Kuo A."/>
            <person name="Thoen E."/>
            <person name="Andreopoulos B."/>
            <person name="Lu D."/>
            <person name="Skrede I."/>
            <person name="Drula E."/>
            <person name="Henrissat B."/>
            <person name="Morin E."/>
            <person name="Kohler A."/>
            <person name="Barry K."/>
            <person name="LaButti K."/>
            <person name="Morin E."/>
            <person name="Salamov A."/>
            <person name="Lipzen A."/>
            <person name="Mereny Z."/>
            <person name="Hegedus B."/>
            <person name="Baldrian P."/>
            <person name="Stursova M."/>
            <person name="Weitz H."/>
            <person name="Taylor A."/>
            <person name="Grigoriev I.V."/>
            <person name="Nagy L.G."/>
            <person name="Martin F."/>
            <person name="Kauserud H."/>
        </authorList>
    </citation>
    <scope>NUCLEOTIDE SEQUENCE</scope>
    <source>
        <strain evidence="2">CBHHK182m</strain>
    </source>
</reference>